<dbReference type="PANTHER" id="PTHR22605:SF1">
    <property type="entry name" value="RZ-TYPE DOMAIN-CONTAINING PROTEIN"/>
    <property type="match status" value="1"/>
</dbReference>
<reference evidence="1 2" key="2">
    <citation type="submission" date="2017-09" db="EMBL/GenBank/DDBJ databases">
        <title>Extensive intraspecific genome diversity in a model arbuscular mycorrhizal fungus.</title>
        <authorList>
            <person name="Chen E.C."/>
            <person name="Morin E."/>
            <person name="Beaudet D."/>
            <person name="Noel J."/>
            <person name="Ndikumana S."/>
            <person name="Charron P."/>
            <person name="St-Onge C."/>
            <person name="Giorgi J."/>
            <person name="Grigoriev I.V."/>
            <person name="Roux C."/>
            <person name="Martin F.M."/>
            <person name="Corradi N."/>
        </authorList>
    </citation>
    <scope>NUCLEOTIDE SEQUENCE [LARGE SCALE GENOMIC DNA]</scope>
    <source>
        <strain evidence="1 2">A5</strain>
    </source>
</reference>
<reference evidence="1 2" key="1">
    <citation type="submission" date="2016-04" db="EMBL/GenBank/DDBJ databases">
        <title>Genome analyses suggest a sexual origin of heterokaryosis in a supposedly ancient asexual fungus.</title>
        <authorList>
            <person name="Ropars J."/>
            <person name="Sedzielewska K."/>
            <person name="Noel J."/>
            <person name="Charron P."/>
            <person name="Farinelli L."/>
            <person name="Marton T."/>
            <person name="Kruger M."/>
            <person name="Pelin A."/>
            <person name="Brachmann A."/>
            <person name="Corradi N."/>
        </authorList>
    </citation>
    <scope>NUCLEOTIDE SEQUENCE [LARGE SCALE GENOMIC DNA]</scope>
    <source>
        <strain evidence="1 2">A5</strain>
    </source>
</reference>
<dbReference type="Gene3D" id="3.40.50.300">
    <property type="entry name" value="P-loop containing nucleotide triphosphate hydrolases"/>
    <property type="match status" value="1"/>
</dbReference>
<dbReference type="PANTHER" id="PTHR22605">
    <property type="entry name" value="RZ-TYPE DOMAIN-CONTAINING PROTEIN"/>
    <property type="match status" value="1"/>
</dbReference>
<dbReference type="VEuPathDB" id="FungiDB:RhiirA1_447377"/>
<accession>A0A2N0NRP9</accession>
<dbReference type="EMBL" id="LLXJ01003320">
    <property type="protein sequence ID" value="PKB97250.1"/>
    <property type="molecule type" value="Genomic_DNA"/>
</dbReference>
<dbReference type="GO" id="GO:0004842">
    <property type="term" value="F:ubiquitin-protein transferase activity"/>
    <property type="evidence" value="ECO:0007669"/>
    <property type="project" value="InterPro"/>
</dbReference>
<dbReference type="SUPFAM" id="SSF52540">
    <property type="entry name" value="P-loop containing nucleoside triphosphate hydrolases"/>
    <property type="match status" value="1"/>
</dbReference>
<evidence type="ECO:0000313" key="1">
    <source>
        <dbReference type="EMBL" id="PKB97250.1"/>
    </source>
</evidence>
<sequence length="635" mass="72681">MGQILQNHKEYIGEHMFSKIIREEQKDYINRMQCPPNTAYNEALLENVLVIIVCILTKIPLFLIGASGSSKSLAVRLISSNLRGSDSSDMYFRKLAQVYLIPHQGSSSSTSEGITKVFEKANKFQKTTSKQFPVASVVLLDEVGLAETSPFNPLKVLHSLLEPSYPATGPTVSVIGIFNWRLDISKSSRALLVQRPQFNLNDLVDTAERLLNTRVIGQRLVLEPLAKAYEKNGQTLSNFHGLRDYYALVKRLSLNEMTPGNVQMALARNFGGTENHVNLCNQYFGNVLKMFNNHKPWIYEQIPVGQLIDSNLNDSDARHLMVISKSDSIVNLLTYQLRRRDLDPVIILGSQFPDDQEDYYYSVLRRIMMCVEAGRPLILTDLETIYGSLYDLWDQNYIVVRNKDNVKYFTRVALGAYSNPMLYVSPNFKCILVMDETKLALANPPLLNRFEKQRMSINDLLDDKQKLLVEYLDNWTNQITTLVKANSVTGLHNRFTKEDLFIGFDKDETLQSLIFHITMNNLEANDNEILEKCKESLIAIASADGIIRAELSILEQDEVDRWKHVYFNQHHNCLSNYFDALFGLFDPEGQLVIIDTFSKIYTDFKSSLQDYLRYQAHNLSIIKTEVQISKIIENY</sequence>
<protein>
    <recommendedName>
        <fullName evidence="3">ATPase dynein-related AAA domain-containing protein</fullName>
    </recommendedName>
</protein>
<dbReference type="AlphaFoldDB" id="A0A2N0NRP9"/>
<proteinExistence type="predicted"/>
<dbReference type="GO" id="GO:0016887">
    <property type="term" value="F:ATP hydrolysis activity"/>
    <property type="evidence" value="ECO:0007669"/>
    <property type="project" value="InterPro"/>
</dbReference>
<dbReference type="InterPro" id="IPR031248">
    <property type="entry name" value="RNF213"/>
</dbReference>
<organism evidence="1 2">
    <name type="scientific">Rhizophagus irregularis</name>
    <dbReference type="NCBI Taxonomy" id="588596"/>
    <lineage>
        <taxon>Eukaryota</taxon>
        <taxon>Fungi</taxon>
        <taxon>Fungi incertae sedis</taxon>
        <taxon>Mucoromycota</taxon>
        <taxon>Glomeromycotina</taxon>
        <taxon>Glomeromycetes</taxon>
        <taxon>Glomerales</taxon>
        <taxon>Glomeraceae</taxon>
        <taxon>Rhizophagus</taxon>
    </lineage>
</organism>
<gene>
    <name evidence="1" type="ORF">RhiirA5_468669</name>
</gene>
<dbReference type="Proteomes" id="UP000232722">
    <property type="component" value="Unassembled WGS sequence"/>
</dbReference>
<evidence type="ECO:0008006" key="3">
    <source>
        <dbReference type="Google" id="ProtNLM"/>
    </source>
</evidence>
<dbReference type="InterPro" id="IPR027417">
    <property type="entry name" value="P-loop_NTPase"/>
</dbReference>
<comment type="caution">
    <text evidence="1">The sequence shown here is derived from an EMBL/GenBank/DDBJ whole genome shotgun (WGS) entry which is preliminary data.</text>
</comment>
<evidence type="ECO:0000313" key="2">
    <source>
        <dbReference type="Proteomes" id="UP000232722"/>
    </source>
</evidence>
<name>A0A2N0NRP9_9GLOM</name>